<evidence type="ECO:0000256" key="4">
    <source>
        <dbReference type="ARBA" id="ARBA00023125"/>
    </source>
</evidence>
<sequence length="329" mass="37028">MRMDSANAKPIVRRGSKCAFIHCKNKRKCSLRLFFPFPDQDATLREMWLANMRMEGYTPTLYDRLCADHFDPTCFTKRSSIDPLITLRDDAVPTLFEFPKKPTAVVTVTSHKPEVGHPSHPAPALSETNPKKMPIKTMIMESSLSKPFTMTLPPSSRLVIVPVRTKDGRQPGTSLTQPSFIVKHAPANTSTSVTGGPMAAVGTSRRWGPLEEDDVDLEPRDMARLQPEQERVMKGIYNRKIQLAQARMKLRKLRCGLKAGKKRLRQLHDLMFSESVVMRNGSKVVQMTLSNWAMEVFSDAPIDRDVAMTDCFEVSATPVNRSVLKSKQV</sequence>
<accession>B7PXM0</accession>
<proteinExistence type="predicted"/>
<keyword evidence="3" id="KW-0862">Zinc</keyword>
<evidence type="ECO:0000313" key="8">
    <source>
        <dbReference type="EnsemblMetazoa" id="ISCW008537-PA"/>
    </source>
</evidence>
<dbReference type="EMBL" id="DS815107">
    <property type="protein sequence ID" value="EEC11342.1"/>
    <property type="molecule type" value="Genomic_DNA"/>
</dbReference>
<dbReference type="VEuPathDB" id="VectorBase:ISCP_009450"/>
<evidence type="ECO:0000256" key="1">
    <source>
        <dbReference type="ARBA" id="ARBA00022723"/>
    </source>
</evidence>
<keyword evidence="4 5" id="KW-0238">DNA-binding</keyword>
<keyword evidence="2 5" id="KW-0863">Zinc-finger</keyword>
<dbReference type="OrthoDB" id="413122at2759"/>
<evidence type="ECO:0000256" key="3">
    <source>
        <dbReference type="ARBA" id="ARBA00022833"/>
    </source>
</evidence>
<dbReference type="EnsemblMetazoa" id="ISCW008537-RA">
    <property type="protein sequence ID" value="ISCW008537-PA"/>
    <property type="gene ID" value="ISCW008537"/>
</dbReference>
<dbReference type="KEGG" id="isc:8032858"/>
<gene>
    <name evidence="8" type="primary">8032858</name>
    <name evidence="7" type="ORF">IscW_ISCW008537</name>
</gene>
<keyword evidence="1" id="KW-0479">Metal-binding</keyword>
<evidence type="ECO:0000256" key="5">
    <source>
        <dbReference type="PROSITE-ProRule" id="PRU00309"/>
    </source>
</evidence>
<dbReference type="PaxDb" id="6945-B7PXM0"/>
<reference evidence="7 9" key="1">
    <citation type="submission" date="2008-03" db="EMBL/GenBank/DDBJ databases">
        <title>Annotation of Ixodes scapularis.</title>
        <authorList>
            <consortium name="Ixodes scapularis Genome Project Consortium"/>
            <person name="Caler E."/>
            <person name="Hannick L.I."/>
            <person name="Bidwell S."/>
            <person name="Joardar V."/>
            <person name="Thiagarajan M."/>
            <person name="Amedeo P."/>
            <person name="Galinsky K.J."/>
            <person name="Schobel S."/>
            <person name="Inman J."/>
            <person name="Hostetler J."/>
            <person name="Miller J."/>
            <person name="Hammond M."/>
            <person name="Megy K."/>
            <person name="Lawson D."/>
            <person name="Kodira C."/>
            <person name="Sutton G."/>
            <person name="Meyer J."/>
            <person name="Hill C.A."/>
            <person name="Birren B."/>
            <person name="Nene V."/>
            <person name="Collins F."/>
            <person name="Alarcon-Chaidez F."/>
            <person name="Wikel S."/>
            <person name="Strausberg R."/>
        </authorList>
    </citation>
    <scope>NUCLEOTIDE SEQUENCE [LARGE SCALE GENOMIC DNA]</scope>
    <source>
        <strain evidence="9">Wikel</strain>
        <strain evidence="7">Wikel colony</strain>
    </source>
</reference>
<dbReference type="InterPro" id="IPR052224">
    <property type="entry name" value="THAP_domain_protein"/>
</dbReference>
<dbReference type="GO" id="GO:0008270">
    <property type="term" value="F:zinc ion binding"/>
    <property type="evidence" value="ECO:0007669"/>
    <property type="project" value="UniProtKB-KW"/>
</dbReference>
<reference evidence="8" key="2">
    <citation type="submission" date="2020-05" db="UniProtKB">
        <authorList>
            <consortium name="EnsemblMetazoa"/>
        </authorList>
    </citation>
    <scope>IDENTIFICATION</scope>
    <source>
        <strain evidence="8">wikel</strain>
    </source>
</reference>
<dbReference type="SMART" id="SM00692">
    <property type="entry name" value="DM3"/>
    <property type="match status" value="1"/>
</dbReference>
<dbReference type="VEuPathDB" id="VectorBase:ISCI008537"/>
<keyword evidence="9" id="KW-1185">Reference proteome</keyword>
<dbReference type="HOGENOM" id="CLU_845399_0_0_1"/>
<evidence type="ECO:0000313" key="9">
    <source>
        <dbReference type="Proteomes" id="UP000001555"/>
    </source>
</evidence>
<protein>
    <recommendedName>
        <fullName evidence="6">THAP-type domain-containing protein</fullName>
    </recommendedName>
</protein>
<dbReference type="PANTHER" id="PTHR46927">
    <property type="entry name" value="AGAP005574-PA"/>
    <property type="match status" value="1"/>
</dbReference>
<dbReference type="Pfam" id="PF05485">
    <property type="entry name" value="THAP"/>
    <property type="match status" value="1"/>
</dbReference>
<dbReference type="InterPro" id="IPR006612">
    <property type="entry name" value="THAP_Znf"/>
</dbReference>
<evidence type="ECO:0000256" key="2">
    <source>
        <dbReference type="ARBA" id="ARBA00022771"/>
    </source>
</evidence>
<dbReference type="GO" id="GO:0003677">
    <property type="term" value="F:DNA binding"/>
    <property type="evidence" value="ECO:0007669"/>
    <property type="project" value="UniProtKB-UniRule"/>
</dbReference>
<dbReference type="EMBL" id="ABJB010848547">
    <property type="status" value="NOT_ANNOTATED_CDS"/>
    <property type="molecule type" value="Genomic_DNA"/>
</dbReference>
<dbReference type="InParanoid" id="B7PXM0"/>
<dbReference type="VEuPathDB" id="VectorBase:ISCW008537"/>
<dbReference type="SMART" id="SM00980">
    <property type="entry name" value="THAP"/>
    <property type="match status" value="1"/>
</dbReference>
<name>B7PXM0_IXOSC</name>
<dbReference type="PROSITE" id="PS50950">
    <property type="entry name" value="ZF_THAP"/>
    <property type="match status" value="1"/>
</dbReference>
<dbReference type="SUPFAM" id="SSF57716">
    <property type="entry name" value="Glucocorticoid receptor-like (DNA-binding domain)"/>
    <property type="match status" value="1"/>
</dbReference>
<dbReference type="Proteomes" id="UP000001555">
    <property type="component" value="Unassembled WGS sequence"/>
</dbReference>
<evidence type="ECO:0000313" key="7">
    <source>
        <dbReference type="EMBL" id="EEC11342.1"/>
    </source>
</evidence>
<evidence type="ECO:0000259" key="6">
    <source>
        <dbReference type="PROSITE" id="PS50950"/>
    </source>
</evidence>
<feature type="domain" description="THAP-type" evidence="6">
    <location>
        <begin position="11"/>
        <end position="96"/>
    </location>
</feature>
<organism>
    <name type="scientific">Ixodes scapularis</name>
    <name type="common">Black-legged tick</name>
    <name type="synonym">Deer tick</name>
    <dbReference type="NCBI Taxonomy" id="6945"/>
    <lineage>
        <taxon>Eukaryota</taxon>
        <taxon>Metazoa</taxon>
        <taxon>Ecdysozoa</taxon>
        <taxon>Arthropoda</taxon>
        <taxon>Chelicerata</taxon>
        <taxon>Arachnida</taxon>
        <taxon>Acari</taxon>
        <taxon>Parasitiformes</taxon>
        <taxon>Ixodida</taxon>
        <taxon>Ixodoidea</taxon>
        <taxon>Ixodidae</taxon>
        <taxon>Ixodinae</taxon>
        <taxon>Ixodes</taxon>
    </lineage>
</organism>
<dbReference type="PANTHER" id="PTHR46927:SF3">
    <property type="entry name" value="THAP-TYPE DOMAIN-CONTAINING PROTEIN"/>
    <property type="match status" value="1"/>
</dbReference>
<dbReference type="AlphaFoldDB" id="B7PXM0"/>